<feature type="chain" id="PRO_5045422480" evidence="1">
    <location>
        <begin position="18"/>
        <end position="80"/>
    </location>
</feature>
<dbReference type="Proteomes" id="UP000193884">
    <property type="component" value="Unassembled WGS sequence"/>
</dbReference>
<sequence>MLLATTVLAAAYSGAHAAGGCGEGCYRTSGGACVVDGWGTGAKVRNECPATSRPRPPCGGADFIWDRTKQACFQNNRSWF</sequence>
<keyword evidence="3" id="KW-1185">Reference proteome</keyword>
<dbReference type="EMBL" id="NAFK01000095">
    <property type="protein sequence ID" value="OSJ36032.1"/>
    <property type="molecule type" value="Genomic_DNA"/>
</dbReference>
<keyword evidence="1" id="KW-0732">Signal</keyword>
<comment type="caution">
    <text evidence="2">The sequence shown here is derived from an EMBL/GenBank/DDBJ whole genome shotgun (WGS) entry which is preliminary data.</text>
</comment>
<name>A0ABX3XCI0_9BRAD</name>
<gene>
    <name evidence="2" type="ORF">BST63_00945</name>
</gene>
<evidence type="ECO:0000313" key="2">
    <source>
        <dbReference type="EMBL" id="OSJ36032.1"/>
    </source>
</evidence>
<evidence type="ECO:0000313" key="3">
    <source>
        <dbReference type="Proteomes" id="UP000193884"/>
    </source>
</evidence>
<protein>
    <submittedName>
        <fullName evidence="2">Uncharacterized protein</fullName>
    </submittedName>
</protein>
<dbReference type="RefSeq" id="WP_085383161.1">
    <property type="nucleotide sequence ID" value="NZ_NAFJ01000072.1"/>
</dbReference>
<organism evidence="2 3">
    <name type="scientific">Bradyrhizobium canariense</name>
    <dbReference type="NCBI Taxonomy" id="255045"/>
    <lineage>
        <taxon>Bacteria</taxon>
        <taxon>Pseudomonadati</taxon>
        <taxon>Pseudomonadota</taxon>
        <taxon>Alphaproteobacteria</taxon>
        <taxon>Hyphomicrobiales</taxon>
        <taxon>Nitrobacteraceae</taxon>
        <taxon>Bradyrhizobium</taxon>
    </lineage>
</organism>
<feature type="signal peptide" evidence="1">
    <location>
        <begin position="1"/>
        <end position="17"/>
    </location>
</feature>
<evidence type="ECO:0000256" key="1">
    <source>
        <dbReference type="SAM" id="SignalP"/>
    </source>
</evidence>
<reference evidence="2 3" key="1">
    <citation type="submission" date="2017-03" db="EMBL/GenBank/DDBJ databases">
        <title>Whole genome sequences of fourteen strains of Bradyrhizobium canariense and one strain of Bradyrhizobium japonicum isolated from Lupinus (Papilionoideae: Genisteae) species in Algeria.</title>
        <authorList>
            <person name="Crovadore J."/>
            <person name="Chekireb D."/>
            <person name="Brachmann A."/>
            <person name="Chablais R."/>
            <person name="Cochard B."/>
            <person name="Lefort F."/>
        </authorList>
    </citation>
    <scope>NUCLEOTIDE SEQUENCE [LARGE SCALE GENOMIC DNA]</scope>
    <source>
        <strain evidence="2 3">UBMAN05</strain>
    </source>
</reference>
<accession>A0ABX3XCI0</accession>
<proteinExistence type="predicted"/>